<comment type="caution">
    <text evidence="2">The sequence shown here is derived from an EMBL/GenBank/DDBJ whole genome shotgun (WGS) entry which is preliminary data.</text>
</comment>
<dbReference type="Proteomes" id="UP000650833">
    <property type="component" value="Unassembled WGS sequence"/>
</dbReference>
<evidence type="ECO:0000313" key="3">
    <source>
        <dbReference type="Proteomes" id="UP000650833"/>
    </source>
</evidence>
<dbReference type="EMBL" id="JAEPRC010000188">
    <property type="protein sequence ID" value="KAG2204858.1"/>
    <property type="molecule type" value="Genomic_DNA"/>
</dbReference>
<dbReference type="AlphaFoldDB" id="A0A8H7R609"/>
<name>A0A8H7R609_9FUNG</name>
<organism evidence="2 3">
    <name type="scientific">Mucor plumbeus</name>
    <dbReference type="NCBI Taxonomy" id="97098"/>
    <lineage>
        <taxon>Eukaryota</taxon>
        <taxon>Fungi</taxon>
        <taxon>Fungi incertae sedis</taxon>
        <taxon>Mucoromycota</taxon>
        <taxon>Mucoromycotina</taxon>
        <taxon>Mucoromycetes</taxon>
        <taxon>Mucorales</taxon>
        <taxon>Mucorineae</taxon>
        <taxon>Mucoraceae</taxon>
        <taxon>Mucor</taxon>
    </lineage>
</organism>
<sequence>MREQYPNSLGMKPRIIGKNKRKVVELSLSTEKECKEELLKEFVVEGKAFEVSKILNSTSQVIQVGITEIPLDDEDALMESLFKTFEKYGDILDIGLTKVEDHECDMEVNLLDALKGGNPNAKFTSNSTFEALAASVEEQNEVTMNIGEEENMEGLAAEPTKGVEAETNEENTETGTREEDAVLESTEENVKPNINEDDNAGVQTSQDGEKQTQHAKTNISSTSRAPRFL</sequence>
<feature type="compositionally biased region" description="Polar residues" evidence="1">
    <location>
        <begin position="214"/>
        <end position="229"/>
    </location>
</feature>
<feature type="region of interest" description="Disordered" evidence="1">
    <location>
        <begin position="154"/>
        <end position="229"/>
    </location>
</feature>
<keyword evidence="3" id="KW-1185">Reference proteome</keyword>
<proteinExistence type="predicted"/>
<evidence type="ECO:0000313" key="2">
    <source>
        <dbReference type="EMBL" id="KAG2204858.1"/>
    </source>
</evidence>
<evidence type="ECO:0000256" key="1">
    <source>
        <dbReference type="SAM" id="MobiDB-lite"/>
    </source>
</evidence>
<accession>A0A8H7R609</accession>
<reference evidence="2" key="1">
    <citation type="submission" date="2020-12" db="EMBL/GenBank/DDBJ databases">
        <title>Metabolic potential, ecology and presence of endohyphal bacteria is reflected in genomic diversity of Mucoromycotina.</title>
        <authorList>
            <person name="Muszewska A."/>
            <person name="Okrasinska A."/>
            <person name="Steczkiewicz K."/>
            <person name="Drgas O."/>
            <person name="Orlowska M."/>
            <person name="Perlinska-Lenart U."/>
            <person name="Aleksandrzak-Piekarczyk T."/>
            <person name="Szatraj K."/>
            <person name="Zielenkiewicz U."/>
            <person name="Pilsyk S."/>
            <person name="Malc E."/>
            <person name="Mieczkowski P."/>
            <person name="Kruszewska J.S."/>
            <person name="Biernat P."/>
            <person name="Pawlowska J."/>
        </authorList>
    </citation>
    <scope>NUCLEOTIDE SEQUENCE</scope>
    <source>
        <strain evidence="2">CBS 226.32</strain>
    </source>
</reference>
<gene>
    <name evidence="2" type="ORF">INT46_010986</name>
</gene>
<protein>
    <submittedName>
        <fullName evidence="2">Uncharacterized protein</fullName>
    </submittedName>
</protein>